<evidence type="ECO:0000313" key="2">
    <source>
        <dbReference type="EMBL" id="KAF6308089.1"/>
    </source>
</evidence>
<comment type="caution">
    <text evidence="2">The sequence shown here is derived from an EMBL/GenBank/DDBJ whole genome shotgun (WGS) entry which is preliminary data.</text>
</comment>
<keyword evidence="3" id="KW-1185">Reference proteome</keyword>
<dbReference type="EMBL" id="JABWUV010000014">
    <property type="protein sequence ID" value="KAF6308089.1"/>
    <property type="molecule type" value="Genomic_DNA"/>
</dbReference>
<organism evidence="2 3">
    <name type="scientific">Myotis myotis</name>
    <name type="common">Greater mouse-eared bat</name>
    <name type="synonym">Vespertilio myotis</name>
    <dbReference type="NCBI Taxonomy" id="51298"/>
    <lineage>
        <taxon>Eukaryota</taxon>
        <taxon>Metazoa</taxon>
        <taxon>Chordata</taxon>
        <taxon>Craniata</taxon>
        <taxon>Vertebrata</taxon>
        <taxon>Euteleostomi</taxon>
        <taxon>Mammalia</taxon>
        <taxon>Eutheria</taxon>
        <taxon>Laurasiatheria</taxon>
        <taxon>Chiroptera</taxon>
        <taxon>Yangochiroptera</taxon>
        <taxon>Vespertilionidae</taxon>
        <taxon>Myotis</taxon>
    </lineage>
</organism>
<feature type="signal peptide" evidence="1">
    <location>
        <begin position="1"/>
        <end position="22"/>
    </location>
</feature>
<proteinExistence type="predicted"/>
<dbReference type="AlphaFoldDB" id="A0A7J7U5F0"/>
<feature type="chain" id="PRO_5029554960" description="Secreted protein" evidence="1">
    <location>
        <begin position="23"/>
        <end position="138"/>
    </location>
</feature>
<sequence length="138" mass="15475">MQNPLLLLSLALDCNWQGPSSGVSAQLSPRVPHPLLLQTGRTTPFKTHIILCHLHQSVSQSHVAVAWDGSSVGFLFKSIHGLHNPVPVTTEHLLLLHVPVWECCCDTCYTVHGRKTNKTKRYLYIVEHSIHCSLIQQR</sequence>
<accession>A0A7J7U5F0</accession>
<evidence type="ECO:0000256" key="1">
    <source>
        <dbReference type="SAM" id="SignalP"/>
    </source>
</evidence>
<keyword evidence="1" id="KW-0732">Signal</keyword>
<gene>
    <name evidence="2" type="ORF">mMyoMyo1_008867</name>
</gene>
<evidence type="ECO:0000313" key="3">
    <source>
        <dbReference type="Proteomes" id="UP000527355"/>
    </source>
</evidence>
<name>A0A7J7U5F0_MYOMY</name>
<reference evidence="2 3" key="1">
    <citation type="journal article" date="2020" name="Nature">
        <title>Six reference-quality genomes reveal evolution of bat adaptations.</title>
        <authorList>
            <person name="Jebb D."/>
            <person name="Huang Z."/>
            <person name="Pippel M."/>
            <person name="Hughes G.M."/>
            <person name="Lavrichenko K."/>
            <person name="Devanna P."/>
            <person name="Winkler S."/>
            <person name="Jermiin L.S."/>
            <person name="Skirmuntt E.C."/>
            <person name="Katzourakis A."/>
            <person name="Burkitt-Gray L."/>
            <person name="Ray D.A."/>
            <person name="Sullivan K.A.M."/>
            <person name="Roscito J.G."/>
            <person name="Kirilenko B.M."/>
            <person name="Davalos L.M."/>
            <person name="Corthals A.P."/>
            <person name="Power M.L."/>
            <person name="Jones G."/>
            <person name="Ransome R.D."/>
            <person name="Dechmann D.K.N."/>
            <person name="Locatelli A.G."/>
            <person name="Puechmaille S.J."/>
            <person name="Fedrigo O."/>
            <person name="Jarvis E.D."/>
            <person name="Hiller M."/>
            <person name="Vernes S.C."/>
            <person name="Myers E.W."/>
            <person name="Teeling E.C."/>
        </authorList>
    </citation>
    <scope>NUCLEOTIDE SEQUENCE [LARGE SCALE GENOMIC DNA]</scope>
    <source>
        <strain evidence="2">MMyoMyo1</strain>
        <tissue evidence="2">Flight muscle</tissue>
    </source>
</reference>
<protein>
    <recommendedName>
        <fullName evidence="4">Secreted protein</fullName>
    </recommendedName>
</protein>
<dbReference type="Proteomes" id="UP000527355">
    <property type="component" value="Unassembled WGS sequence"/>
</dbReference>
<evidence type="ECO:0008006" key="4">
    <source>
        <dbReference type="Google" id="ProtNLM"/>
    </source>
</evidence>